<dbReference type="InterPro" id="IPR036291">
    <property type="entry name" value="NAD(P)-bd_dom_sf"/>
</dbReference>
<reference evidence="3 4" key="1">
    <citation type="journal article" date="2016" name="Environ. Microbiol.">
        <title>Genomic resolution of a cold subsurface aquifer community provides metabolic insights for novel microbes adapted to high CO concentrations.</title>
        <authorList>
            <person name="Probst A.J."/>
            <person name="Castelle C.J."/>
            <person name="Singh A."/>
            <person name="Brown C.T."/>
            <person name="Anantharaman K."/>
            <person name="Sharon I."/>
            <person name="Hug L.A."/>
            <person name="Burstein D."/>
            <person name="Emerson J.B."/>
            <person name="Thomas B.C."/>
            <person name="Banfield J.F."/>
        </authorList>
    </citation>
    <scope>NUCLEOTIDE SEQUENCE [LARGE SCALE GENOMIC DNA]</scope>
    <source>
        <strain evidence="3">CG1_02_37_44</strain>
    </source>
</reference>
<dbReference type="EMBL" id="MNUU01000004">
    <property type="protein sequence ID" value="OIO08699.1"/>
    <property type="molecule type" value="Genomic_DNA"/>
</dbReference>
<sequence>MRKDINIIIIGFGSIGQRHYRNLAQLGYKNIAAFDVDKKKLSISNIKRVNNLNPEVLEKFDLAFICNPNNLHIKTAIQCARAGCHLFIEKPLSHNLRKIEKLERIVKKKKLVNMVACNMRFHLCLKFIKNYLDKNKLGKIYGIYHEFGYYLPYWRSGMDYRKNYAVKRSTGGGIILDDIHEFDLLFWLNDFTRVKESKFIFNKASNLELSTEDNCIAIFKFNNNILGYVKCDYLQQAYSRSCKIVGEKGNLEWDFNENIVWLKTKDKNKKLFKIKKYDLNNMYIAEVKYFFNILDKKEESFNNIRTAVEVLKYCVNRK</sequence>
<evidence type="ECO:0008006" key="5">
    <source>
        <dbReference type="Google" id="ProtNLM"/>
    </source>
</evidence>
<dbReference type="GO" id="GO:0000166">
    <property type="term" value="F:nucleotide binding"/>
    <property type="evidence" value="ECO:0007669"/>
    <property type="project" value="InterPro"/>
</dbReference>
<dbReference type="Pfam" id="PF01408">
    <property type="entry name" value="GFO_IDH_MocA"/>
    <property type="match status" value="1"/>
</dbReference>
<dbReference type="SUPFAM" id="SSF55347">
    <property type="entry name" value="Glyceraldehyde-3-phosphate dehydrogenase-like, C-terminal domain"/>
    <property type="match status" value="1"/>
</dbReference>
<dbReference type="PANTHER" id="PTHR43377">
    <property type="entry name" value="BILIVERDIN REDUCTASE A"/>
    <property type="match status" value="1"/>
</dbReference>
<feature type="domain" description="Gfo/Idh/MocA-like oxidoreductase N-terminal" evidence="1">
    <location>
        <begin position="5"/>
        <end position="115"/>
    </location>
</feature>
<evidence type="ECO:0000259" key="1">
    <source>
        <dbReference type="Pfam" id="PF01408"/>
    </source>
</evidence>
<accession>A0A1J4TCR3</accession>
<dbReference type="Pfam" id="PF22725">
    <property type="entry name" value="GFO_IDH_MocA_C3"/>
    <property type="match status" value="1"/>
</dbReference>
<evidence type="ECO:0000313" key="3">
    <source>
        <dbReference type="EMBL" id="OIO08699.1"/>
    </source>
</evidence>
<dbReference type="InterPro" id="IPR051450">
    <property type="entry name" value="Gfo/Idh/MocA_Oxidoreductases"/>
</dbReference>
<organism evidence="3 4">
    <name type="scientific">Candidatus Falkowbacteria bacterium CG1_02_37_44</name>
    <dbReference type="NCBI Taxonomy" id="1805146"/>
    <lineage>
        <taxon>Bacteria</taxon>
        <taxon>Candidatus Falkowiibacteriota</taxon>
    </lineage>
</organism>
<comment type="caution">
    <text evidence="3">The sequence shown here is derived from an EMBL/GenBank/DDBJ whole genome shotgun (WGS) entry which is preliminary data.</text>
</comment>
<dbReference type="STRING" id="1805146.AUJ27_00325"/>
<dbReference type="InterPro" id="IPR000683">
    <property type="entry name" value="Gfo/Idh/MocA-like_OxRdtase_N"/>
</dbReference>
<gene>
    <name evidence="3" type="ORF">AUJ27_00325</name>
</gene>
<dbReference type="PANTHER" id="PTHR43377:SF1">
    <property type="entry name" value="BILIVERDIN REDUCTASE A"/>
    <property type="match status" value="1"/>
</dbReference>
<name>A0A1J4TCR3_9BACT</name>
<dbReference type="Gene3D" id="3.30.360.10">
    <property type="entry name" value="Dihydrodipicolinate Reductase, domain 2"/>
    <property type="match status" value="1"/>
</dbReference>
<evidence type="ECO:0000313" key="4">
    <source>
        <dbReference type="Proteomes" id="UP000183192"/>
    </source>
</evidence>
<dbReference type="AlphaFoldDB" id="A0A1J4TCR3"/>
<dbReference type="Proteomes" id="UP000183192">
    <property type="component" value="Unassembled WGS sequence"/>
</dbReference>
<protein>
    <recommendedName>
        <fullName evidence="5">Gfo/Idh/MocA-like oxidoreductase N-terminal domain-containing protein</fullName>
    </recommendedName>
</protein>
<feature type="domain" description="GFO/IDH/MocA-like oxidoreductase" evidence="2">
    <location>
        <begin position="128"/>
        <end position="252"/>
    </location>
</feature>
<dbReference type="SUPFAM" id="SSF51735">
    <property type="entry name" value="NAD(P)-binding Rossmann-fold domains"/>
    <property type="match status" value="1"/>
</dbReference>
<evidence type="ECO:0000259" key="2">
    <source>
        <dbReference type="Pfam" id="PF22725"/>
    </source>
</evidence>
<dbReference type="InterPro" id="IPR055170">
    <property type="entry name" value="GFO_IDH_MocA-like_dom"/>
</dbReference>
<proteinExistence type="predicted"/>
<dbReference type="Gene3D" id="3.40.50.720">
    <property type="entry name" value="NAD(P)-binding Rossmann-like Domain"/>
    <property type="match status" value="1"/>
</dbReference>